<dbReference type="InterPro" id="IPR026444">
    <property type="entry name" value="Secre_tail"/>
</dbReference>
<dbReference type="InterPro" id="IPR018765">
    <property type="entry name" value="DUF2341"/>
</dbReference>
<dbReference type="InterPro" id="IPR013783">
    <property type="entry name" value="Ig-like_fold"/>
</dbReference>
<dbReference type="RefSeq" id="WP_136578782.1">
    <property type="nucleotide sequence ID" value="NZ_STFF01000005.1"/>
</dbReference>
<keyword evidence="4" id="KW-1185">Reference proteome</keyword>
<dbReference type="AlphaFoldDB" id="A0A4S8HNZ1"/>
<feature type="domain" description="Secretion system C-terminal sorting" evidence="2">
    <location>
        <begin position="494"/>
        <end position="566"/>
    </location>
</feature>
<evidence type="ECO:0000259" key="2">
    <source>
        <dbReference type="Pfam" id="PF18962"/>
    </source>
</evidence>
<dbReference type="Gene3D" id="2.60.120.200">
    <property type="match status" value="1"/>
</dbReference>
<protein>
    <submittedName>
        <fullName evidence="3">DUF2341 domain-containing protein</fullName>
    </submittedName>
</protein>
<dbReference type="Pfam" id="PF13385">
    <property type="entry name" value="Laminin_G_3"/>
    <property type="match status" value="1"/>
</dbReference>
<dbReference type="Pfam" id="PF10102">
    <property type="entry name" value="DUF2341"/>
    <property type="match status" value="1"/>
</dbReference>
<name>A0A4S8HNZ1_9BACT</name>
<sequence>MKQFKVKSSTLKKGFFCLFVPVMFFSKHLNAQLSGYTYGKTITIQGSQISGTVTNFPVLISLSDNDLRTTGNGGHIQNANGYDIIFTLPDCSTILPMQIERYVATSGTLVAWVRLPTLINGSNTIIYMFYGKTGVGADPSSTTVWDADYMGVYHFNSSVTDATSNTRNLTDNSTANLTASKIGEGRRLNNNPFVSGGATRHLRLPDNIFNTVTNFTFEGWVYLDDVATSWERIFDFGRNTNFNMFLCPSIGGNGIKRFAITTAGNGAEQQVSSGTSTGTGAWHHFALTIDATANTGVLYYDGAANATNTGGITLDPSSLGTNDRNYFGRSQYAADNGLYGNFDEFRISSTTRNANWIATSYNNQNNPSAFYAVGSEVAGGVLCSVLPVHISAFAATPAQNGTVTISWTAEEETISDKYIVERSANGVTWEAIKTIAAIGNTGSQKYVTQDNNPFYPMTYYRIQQVGANSTTIYTQTVKARLDADVTNSSFIASPNPANQTINITFRENALPQNIRVELLSNVGIRIPVQPDFNGNNIAMKLPILSNGVYFLNVYIKGVKHSRKMLIIQ</sequence>
<dbReference type="Pfam" id="PF18962">
    <property type="entry name" value="Por_Secre_tail"/>
    <property type="match status" value="1"/>
</dbReference>
<comment type="caution">
    <text evidence="3">The sequence shown here is derived from an EMBL/GenBank/DDBJ whole genome shotgun (WGS) entry which is preliminary data.</text>
</comment>
<dbReference type="EMBL" id="STFF01000005">
    <property type="protein sequence ID" value="THU37108.1"/>
    <property type="molecule type" value="Genomic_DNA"/>
</dbReference>
<dbReference type="OrthoDB" id="101122at2"/>
<evidence type="ECO:0000259" key="1">
    <source>
        <dbReference type="Pfam" id="PF10102"/>
    </source>
</evidence>
<dbReference type="SUPFAM" id="SSF49899">
    <property type="entry name" value="Concanavalin A-like lectins/glucanases"/>
    <property type="match status" value="1"/>
</dbReference>
<dbReference type="InterPro" id="IPR013320">
    <property type="entry name" value="ConA-like_dom_sf"/>
</dbReference>
<dbReference type="GO" id="GO:0005975">
    <property type="term" value="P:carbohydrate metabolic process"/>
    <property type="evidence" value="ECO:0007669"/>
    <property type="project" value="UniProtKB-ARBA"/>
</dbReference>
<dbReference type="Proteomes" id="UP000306918">
    <property type="component" value="Unassembled WGS sequence"/>
</dbReference>
<evidence type="ECO:0000313" key="4">
    <source>
        <dbReference type="Proteomes" id="UP000306918"/>
    </source>
</evidence>
<proteinExistence type="predicted"/>
<dbReference type="Gene3D" id="2.60.40.10">
    <property type="entry name" value="Immunoglobulins"/>
    <property type="match status" value="1"/>
</dbReference>
<accession>A0A4S8HNZ1</accession>
<reference evidence="3 4" key="1">
    <citation type="submission" date="2019-04" db="EMBL/GenBank/DDBJ databases">
        <title>Niastella caeni sp. nov., isolated from activated sludge.</title>
        <authorList>
            <person name="Sheng M."/>
        </authorList>
    </citation>
    <scope>NUCLEOTIDE SEQUENCE [LARGE SCALE GENOMIC DNA]</scope>
    <source>
        <strain evidence="3 4">HX-2-15</strain>
    </source>
</reference>
<dbReference type="NCBIfam" id="TIGR04183">
    <property type="entry name" value="Por_Secre_tail"/>
    <property type="match status" value="1"/>
</dbReference>
<organism evidence="3 4">
    <name type="scientific">Niastella caeni</name>
    <dbReference type="NCBI Taxonomy" id="2569763"/>
    <lineage>
        <taxon>Bacteria</taxon>
        <taxon>Pseudomonadati</taxon>
        <taxon>Bacteroidota</taxon>
        <taxon>Chitinophagia</taxon>
        <taxon>Chitinophagales</taxon>
        <taxon>Chitinophagaceae</taxon>
        <taxon>Niastella</taxon>
    </lineage>
</organism>
<evidence type="ECO:0000313" key="3">
    <source>
        <dbReference type="EMBL" id="THU37108.1"/>
    </source>
</evidence>
<gene>
    <name evidence="3" type="ORF">FAM09_19345</name>
</gene>
<feature type="domain" description="DUF2341" evidence="1">
    <location>
        <begin position="80"/>
        <end position="157"/>
    </location>
</feature>
<dbReference type="GO" id="GO:0004553">
    <property type="term" value="F:hydrolase activity, hydrolyzing O-glycosyl compounds"/>
    <property type="evidence" value="ECO:0007669"/>
    <property type="project" value="UniProtKB-ARBA"/>
</dbReference>